<reference evidence="2" key="1">
    <citation type="submission" date="2020-09" db="EMBL/GenBank/DDBJ databases">
        <title>Genome-Enabled Discovery of Anthraquinone Biosynthesis in Senna tora.</title>
        <authorList>
            <person name="Kang S.-H."/>
            <person name="Pandey R.P."/>
            <person name="Lee C.-M."/>
            <person name="Sim J.-S."/>
            <person name="Jeong J.-T."/>
            <person name="Choi B.-S."/>
            <person name="Jung M."/>
            <person name="Ginzburg D."/>
            <person name="Zhao K."/>
            <person name="Won S.Y."/>
            <person name="Oh T.-J."/>
            <person name="Yu Y."/>
            <person name="Kim N.-H."/>
            <person name="Lee O.R."/>
            <person name="Lee T.-H."/>
            <person name="Bashyal P."/>
            <person name="Kim T.-S."/>
            <person name="Lee W.-H."/>
            <person name="Kawkins C."/>
            <person name="Kim C.-K."/>
            <person name="Kim J.S."/>
            <person name="Ahn B.O."/>
            <person name="Rhee S.Y."/>
            <person name="Sohng J.K."/>
        </authorList>
    </citation>
    <scope>NUCLEOTIDE SEQUENCE</scope>
    <source>
        <tissue evidence="2">Leaf</tissue>
    </source>
</reference>
<evidence type="ECO:0000313" key="2">
    <source>
        <dbReference type="EMBL" id="KAF7821169.1"/>
    </source>
</evidence>
<comment type="caution">
    <text evidence="2">The sequence shown here is derived from an EMBL/GenBank/DDBJ whole genome shotgun (WGS) entry which is preliminary data.</text>
</comment>
<gene>
    <name evidence="2" type="ORF">G2W53_026624</name>
</gene>
<evidence type="ECO:0000313" key="3">
    <source>
        <dbReference type="Proteomes" id="UP000634136"/>
    </source>
</evidence>
<proteinExistence type="predicted"/>
<accession>A0A834THH6</accession>
<dbReference type="EMBL" id="JAAIUW010000008">
    <property type="protein sequence ID" value="KAF7821169.1"/>
    <property type="molecule type" value="Genomic_DNA"/>
</dbReference>
<feature type="region of interest" description="Disordered" evidence="1">
    <location>
        <begin position="1"/>
        <end position="20"/>
    </location>
</feature>
<name>A0A834THH6_9FABA</name>
<protein>
    <submittedName>
        <fullName evidence="2">Uncharacterized protein</fullName>
    </submittedName>
</protein>
<dbReference type="AlphaFoldDB" id="A0A834THH6"/>
<organism evidence="2 3">
    <name type="scientific">Senna tora</name>
    <dbReference type="NCBI Taxonomy" id="362788"/>
    <lineage>
        <taxon>Eukaryota</taxon>
        <taxon>Viridiplantae</taxon>
        <taxon>Streptophyta</taxon>
        <taxon>Embryophyta</taxon>
        <taxon>Tracheophyta</taxon>
        <taxon>Spermatophyta</taxon>
        <taxon>Magnoliopsida</taxon>
        <taxon>eudicotyledons</taxon>
        <taxon>Gunneridae</taxon>
        <taxon>Pentapetalae</taxon>
        <taxon>rosids</taxon>
        <taxon>fabids</taxon>
        <taxon>Fabales</taxon>
        <taxon>Fabaceae</taxon>
        <taxon>Caesalpinioideae</taxon>
        <taxon>Cassia clade</taxon>
        <taxon>Senna</taxon>
    </lineage>
</organism>
<dbReference type="Proteomes" id="UP000634136">
    <property type="component" value="Unassembled WGS sequence"/>
</dbReference>
<keyword evidence="3" id="KW-1185">Reference proteome</keyword>
<sequence>MERPTLSILREQAATPQGTGELSLQAHVERLIAQVAEMQVALTSVNLSRRSPNVKALGNARLKVES</sequence>
<evidence type="ECO:0000256" key="1">
    <source>
        <dbReference type="SAM" id="MobiDB-lite"/>
    </source>
</evidence>